<proteinExistence type="predicted"/>
<protein>
    <submittedName>
        <fullName evidence="1">Uncharacterized protein</fullName>
    </submittedName>
</protein>
<organism evidence="1 2">
    <name type="scientific">Comamonas resistens</name>
    <dbReference type="NCBI Taxonomy" id="3046670"/>
    <lineage>
        <taxon>Bacteria</taxon>
        <taxon>Pseudomonadati</taxon>
        <taxon>Pseudomonadota</taxon>
        <taxon>Betaproteobacteria</taxon>
        <taxon>Burkholderiales</taxon>
        <taxon>Comamonadaceae</taxon>
        <taxon>Comamonas</taxon>
    </lineage>
</organism>
<dbReference type="RefSeq" id="WP_283486720.1">
    <property type="nucleotide sequence ID" value="NZ_CP125947.1"/>
</dbReference>
<gene>
    <name evidence="1" type="ORF">QMY55_00205</name>
</gene>
<accession>A0ABY8SRE6</accession>
<dbReference type="EMBL" id="CP125947">
    <property type="protein sequence ID" value="WHS65620.1"/>
    <property type="molecule type" value="Genomic_DNA"/>
</dbReference>
<sequence>MKKVQHKLWHHCRDTPFEVMSVILFSALTFGSAGAAMAHHSSSRDDKVHRIQTVLSQHAHGSHSAKPAPAQQG</sequence>
<name>A0ABY8SRE6_9BURK</name>
<evidence type="ECO:0000313" key="1">
    <source>
        <dbReference type="EMBL" id="WHS65620.1"/>
    </source>
</evidence>
<keyword evidence="2" id="KW-1185">Reference proteome</keyword>
<reference evidence="1 2" key="1">
    <citation type="submission" date="2023-05" db="EMBL/GenBank/DDBJ databases">
        <authorList>
            <person name="Yin Y."/>
            <person name="Lu Z."/>
        </authorList>
    </citation>
    <scope>NUCLEOTIDE SEQUENCE [LARGE SCALE GENOMIC DNA]</scope>
    <source>
        <strain evidence="1 2">ZM22</strain>
    </source>
</reference>
<dbReference type="Proteomes" id="UP001240697">
    <property type="component" value="Chromosome"/>
</dbReference>
<evidence type="ECO:0000313" key="2">
    <source>
        <dbReference type="Proteomes" id="UP001240697"/>
    </source>
</evidence>